<evidence type="ECO:0000256" key="9">
    <source>
        <dbReference type="PROSITE-ProRule" id="PRU00282"/>
    </source>
</evidence>
<dbReference type="HOGENOM" id="CLU_034486_0_0_1"/>
<feature type="repeat" description="Solcar" evidence="9">
    <location>
        <begin position="165"/>
        <end position="252"/>
    </location>
</feature>
<dbReference type="PANTHER" id="PTHR45624">
    <property type="entry name" value="MITOCHONDRIAL BASIC AMINO ACIDS TRANSPORTER-RELATED"/>
    <property type="match status" value="1"/>
</dbReference>
<gene>
    <name evidence="12" type="ORF">KUCA_T00000846001</name>
</gene>
<dbReference type="InterPro" id="IPR050567">
    <property type="entry name" value="Mitochondrial_Carrier"/>
</dbReference>
<organism evidence="12 13">
    <name type="scientific">Kuraishia capsulata CBS 1993</name>
    <dbReference type="NCBI Taxonomy" id="1382522"/>
    <lineage>
        <taxon>Eukaryota</taxon>
        <taxon>Fungi</taxon>
        <taxon>Dikarya</taxon>
        <taxon>Ascomycota</taxon>
        <taxon>Saccharomycotina</taxon>
        <taxon>Pichiomycetes</taxon>
        <taxon>Pichiales</taxon>
        <taxon>Pichiaceae</taxon>
        <taxon>Kuraishia</taxon>
    </lineage>
</organism>
<evidence type="ECO:0000256" key="11">
    <source>
        <dbReference type="SAM" id="MobiDB-lite"/>
    </source>
</evidence>
<name>W6MFY8_9ASCO</name>
<accession>W6MFY8</accession>
<dbReference type="Proteomes" id="UP000019384">
    <property type="component" value="Unassembled WGS sequence"/>
</dbReference>
<dbReference type="Gene3D" id="1.50.40.10">
    <property type="entry name" value="Mitochondrial carrier domain"/>
    <property type="match status" value="1"/>
</dbReference>
<comment type="subcellular location">
    <subcellularLocation>
        <location evidence="1">Mitochondrion membrane</location>
        <topology evidence="1">Multi-pass membrane protein</topology>
    </subcellularLocation>
</comment>
<dbReference type="STRING" id="1382522.W6MFY8"/>
<sequence>MDIPKNLLRNSSSHSPGDEAAYASNTKTDNKEDGNIPMQNAAQLTKTNTQVISATTAGTRAVLYQFLSLYLRTPAKLFRPSRFDYLATARILLQDSLKARPYNFFSHSGIAMLVNAVKKEGWKFIPSQVLPPIIANSATGVVLYTTYLTSLQYFNGFGNATLESPNPIDTFRAGFLAGAAQSLVAAPIDAIYARSNASEIIGGKHENLWKYGMYKLQQIGLVGVFAGFGASFVKESFGFAAYFSTFEVIKNQGYHMTTKCINWYDSAKAYVLKREPTHLSDDSKSARILKTSFILFAGATAAFNLLAIQYPINKIQNIHLARLEALDIFNESTHQRRPFIKLYYKSYLDTIEQVLYMKQKSTLTWVGWCYKGFVSNALTTIPASSIGLLIFEITRQRLSTDLESSLRMKP</sequence>
<comment type="similarity">
    <text evidence="2 10">Belongs to the mitochondrial carrier (TC 2.A.29) family.</text>
</comment>
<dbReference type="PROSITE" id="PS50920">
    <property type="entry name" value="SOLCAR"/>
    <property type="match status" value="1"/>
</dbReference>
<dbReference type="Pfam" id="PF00153">
    <property type="entry name" value="Mito_carr"/>
    <property type="match status" value="1"/>
</dbReference>
<evidence type="ECO:0000256" key="2">
    <source>
        <dbReference type="ARBA" id="ARBA00006375"/>
    </source>
</evidence>
<evidence type="ECO:0000313" key="12">
    <source>
        <dbReference type="EMBL" id="CDK24879.1"/>
    </source>
</evidence>
<reference evidence="12" key="1">
    <citation type="submission" date="2013-12" db="EMBL/GenBank/DDBJ databases">
        <authorList>
            <person name="Genoscope - CEA"/>
        </authorList>
    </citation>
    <scope>NUCLEOTIDE SEQUENCE</scope>
    <source>
        <strain evidence="12">CBS 1993</strain>
    </source>
</reference>
<evidence type="ECO:0000313" key="13">
    <source>
        <dbReference type="Proteomes" id="UP000019384"/>
    </source>
</evidence>
<dbReference type="EMBL" id="HG793125">
    <property type="protein sequence ID" value="CDK24879.1"/>
    <property type="molecule type" value="Genomic_DNA"/>
</dbReference>
<evidence type="ECO:0008006" key="14">
    <source>
        <dbReference type="Google" id="ProtNLM"/>
    </source>
</evidence>
<evidence type="ECO:0000256" key="3">
    <source>
        <dbReference type="ARBA" id="ARBA00022448"/>
    </source>
</evidence>
<dbReference type="InterPro" id="IPR023395">
    <property type="entry name" value="MCP_dom_sf"/>
</dbReference>
<dbReference type="SUPFAM" id="SSF103506">
    <property type="entry name" value="Mitochondrial carrier"/>
    <property type="match status" value="1"/>
</dbReference>
<evidence type="ECO:0000256" key="8">
    <source>
        <dbReference type="ARBA" id="ARBA00023136"/>
    </source>
</evidence>
<dbReference type="PANTHER" id="PTHR45624:SF26">
    <property type="entry name" value="CARRIER PROTEIN, PUTATIVE (AFU_ORTHOLOGUE AFUA_1G07710)-RELATED"/>
    <property type="match status" value="1"/>
</dbReference>
<keyword evidence="7" id="KW-0496">Mitochondrion</keyword>
<keyword evidence="5" id="KW-0677">Repeat</keyword>
<reference evidence="12" key="2">
    <citation type="submission" date="2014-02" db="EMBL/GenBank/DDBJ databases">
        <title>Complete DNA sequence of /Kuraishia capsulata/ illustrates novel genomic features among budding yeasts (/Saccharomycotina/).</title>
        <authorList>
            <person name="Morales L."/>
            <person name="Noel B."/>
            <person name="Porcel B."/>
            <person name="Marcet-Houben M."/>
            <person name="Hullo M-F."/>
            <person name="Sacerdot C."/>
            <person name="Tekaia F."/>
            <person name="Leh-Louis V."/>
            <person name="Despons L."/>
            <person name="Khanna V."/>
            <person name="Aury J-M."/>
            <person name="Barbe V."/>
            <person name="Couloux A."/>
            <person name="Labadie K."/>
            <person name="Pelletier E."/>
            <person name="Souciet J-L."/>
            <person name="Boekhout T."/>
            <person name="Gabaldon T."/>
            <person name="Wincker P."/>
            <person name="Dujon B."/>
        </authorList>
    </citation>
    <scope>NUCLEOTIDE SEQUENCE</scope>
    <source>
        <strain evidence="12">CBS 1993</strain>
    </source>
</reference>
<protein>
    <recommendedName>
        <fullName evidence="14">Mitochondrial carrier protein</fullName>
    </recommendedName>
</protein>
<dbReference type="OrthoDB" id="3364892at2759"/>
<dbReference type="GeneID" id="34518282"/>
<dbReference type="InterPro" id="IPR018108">
    <property type="entry name" value="MCP_transmembrane"/>
</dbReference>
<evidence type="ECO:0000256" key="10">
    <source>
        <dbReference type="RuleBase" id="RU000488"/>
    </source>
</evidence>
<dbReference type="AlphaFoldDB" id="W6MFY8"/>
<evidence type="ECO:0000256" key="5">
    <source>
        <dbReference type="ARBA" id="ARBA00022737"/>
    </source>
</evidence>
<dbReference type="RefSeq" id="XP_022456894.1">
    <property type="nucleotide sequence ID" value="XM_022605424.1"/>
</dbReference>
<keyword evidence="8 9" id="KW-0472">Membrane</keyword>
<keyword evidence="13" id="KW-1185">Reference proteome</keyword>
<dbReference type="GO" id="GO:0022857">
    <property type="term" value="F:transmembrane transporter activity"/>
    <property type="evidence" value="ECO:0007669"/>
    <property type="project" value="TreeGrafter"/>
</dbReference>
<evidence type="ECO:0000256" key="1">
    <source>
        <dbReference type="ARBA" id="ARBA00004225"/>
    </source>
</evidence>
<proteinExistence type="inferred from homology"/>
<keyword evidence="6" id="KW-1133">Transmembrane helix</keyword>
<keyword evidence="3 10" id="KW-0813">Transport</keyword>
<evidence type="ECO:0000256" key="6">
    <source>
        <dbReference type="ARBA" id="ARBA00022989"/>
    </source>
</evidence>
<feature type="region of interest" description="Disordered" evidence="11">
    <location>
        <begin position="1"/>
        <end position="36"/>
    </location>
</feature>
<evidence type="ECO:0000256" key="7">
    <source>
        <dbReference type="ARBA" id="ARBA00023128"/>
    </source>
</evidence>
<evidence type="ECO:0000256" key="4">
    <source>
        <dbReference type="ARBA" id="ARBA00022692"/>
    </source>
</evidence>
<keyword evidence="4 9" id="KW-0812">Transmembrane</keyword>
<dbReference type="GO" id="GO:0031966">
    <property type="term" value="C:mitochondrial membrane"/>
    <property type="evidence" value="ECO:0007669"/>
    <property type="project" value="UniProtKB-SubCell"/>
</dbReference>